<evidence type="ECO:0000313" key="5">
    <source>
        <dbReference type="Proteomes" id="UP001499841"/>
    </source>
</evidence>
<evidence type="ECO:0000256" key="2">
    <source>
        <dbReference type="SAM" id="Phobius"/>
    </source>
</evidence>
<organism evidence="4 5">
    <name type="scientific">Georgenia daeguensis</name>
    <dbReference type="NCBI Taxonomy" id="908355"/>
    <lineage>
        <taxon>Bacteria</taxon>
        <taxon>Bacillati</taxon>
        <taxon>Actinomycetota</taxon>
        <taxon>Actinomycetes</taxon>
        <taxon>Micrococcales</taxon>
        <taxon>Bogoriellaceae</taxon>
        <taxon>Georgenia</taxon>
    </lineage>
</organism>
<feature type="transmembrane region" description="Helical" evidence="2">
    <location>
        <begin position="32"/>
        <end position="55"/>
    </location>
</feature>
<evidence type="ECO:0000259" key="3">
    <source>
        <dbReference type="Pfam" id="PF03713"/>
    </source>
</evidence>
<keyword evidence="2" id="KW-1133">Transmembrane helix</keyword>
<feature type="compositionally biased region" description="Polar residues" evidence="1">
    <location>
        <begin position="1"/>
        <end position="14"/>
    </location>
</feature>
<name>A0ABP6UL42_9MICO</name>
<evidence type="ECO:0000313" key="4">
    <source>
        <dbReference type="EMBL" id="GAA3511035.1"/>
    </source>
</evidence>
<dbReference type="Proteomes" id="UP001499841">
    <property type="component" value="Unassembled WGS sequence"/>
</dbReference>
<keyword evidence="5" id="KW-1185">Reference proteome</keyword>
<dbReference type="PANTHER" id="PTHR36933">
    <property type="entry name" value="SLL0788 PROTEIN"/>
    <property type="match status" value="1"/>
</dbReference>
<accession>A0ABP6UL42</accession>
<dbReference type="PANTHER" id="PTHR36933:SF1">
    <property type="entry name" value="SLL0788 PROTEIN"/>
    <property type="match status" value="1"/>
</dbReference>
<dbReference type="Gene3D" id="1.20.1260.10">
    <property type="match status" value="1"/>
</dbReference>
<evidence type="ECO:0000256" key="1">
    <source>
        <dbReference type="SAM" id="MobiDB-lite"/>
    </source>
</evidence>
<dbReference type="RefSeq" id="WP_345045052.1">
    <property type="nucleotide sequence ID" value="NZ_BAABBA010000031.1"/>
</dbReference>
<gene>
    <name evidence="4" type="ORF">GCM10022262_39000</name>
</gene>
<reference evidence="5" key="1">
    <citation type="journal article" date="2019" name="Int. J. Syst. Evol. Microbiol.">
        <title>The Global Catalogue of Microorganisms (GCM) 10K type strain sequencing project: providing services to taxonomists for standard genome sequencing and annotation.</title>
        <authorList>
            <consortium name="The Broad Institute Genomics Platform"/>
            <consortium name="The Broad Institute Genome Sequencing Center for Infectious Disease"/>
            <person name="Wu L."/>
            <person name="Ma J."/>
        </authorList>
    </citation>
    <scope>NUCLEOTIDE SEQUENCE [LARGE SCALE GENOMIC DNA]</scope>
    <source>
        <strain evidence="5">JCM 17459</strain>
    </source>
</reference>
<dbReference type="InterPro" id="IPR012347">
    <property type="entry name" value="Ferritin-like"/>
</dbReference>
<comment type="caution">
    <text evidence="4">The sequence shown here is derived from an EMBL/GenBank/DDBJ whole genome shotgun (WGS) entry which is preliminary data.</text>
</comment>
<proteinExistence type="predicted"/>
<dbReference type="Pfam" id="PF03713">
    <property type="entry name" value="DUF305"/>
    <property type="match status" value="1"/>
</dbReference>
<dbReference type="EMBL" id="BAABBA010000031">
    <property type="protein sequence ID" value="GAA3511035.1"/>
    <property type="molecule type" value="Genomic_DNA"/>
</dbReference>
<sequence length="243" mass="25219">MSEPTPSRSGTTDRPTVEPTGRVDARPAGPGVSGAVVVALALVLAALAGVTGLVAGSRLVAGPDVPRPGSVDVGFARDMGAHHAQAVQMSALVRDRTEDPEIRALALDVLLTQQQQAGQMFGWLELWGLPQSTQQPPMAWMQDHASMKAQGAEATESTGSMPGMASQDELNQLAASTGRDAERLYLELMIPHHQGGVEMAGYAANEAQQEAVRDLAASIVKAQTAELAVLNDLLAARGGPSSG</sequence>
<protein>
    <submittedName>
        <fullName evidence="4">DUF305 domain-containing protein</fullName>
    </submittedName>
</protein>
<feature type="region of interest" description="Disordered" evidence="1">
    <location>
        <begin position="1"/>
        <end position="28"/>
    </location>
</feature>
<keyword evidence="2" id="KW-0472">Membrane</keyword>
<feature type="domain" description="DUF305" evidence="3">
    <location>
        <begin position="72"/>
        <end position="234"/>
    </location>
</feature>
<keyword evidence="2" id="KW-0812">Transmembrane</keyword>
<dbReference type="InterPro" id="IPR005183">
    <property type="entry name" value="DUF305_CopM-like"/>
</dbReference>